<reference evidence="2 3" key="1">
    <citation type="journal article" date="2016" name="Nat. Commun.">
        <title>Thousands of microbial genomes shed light on interconnected biogeochemical processes in an aquifer system.</title>
        <authorList>
            <person name="Anantharaman K."/>
            <person name="Brown C.T."/>
            <person name="Hug L.A."/>
            <person name="Sharon I."/>
            <person name="Castelle C.J."/>
            <person name="Probst A.J."/>
            <person name="Thomas B.C."/>
            <person name="Singh A."/>
            <person name="Wilkins M.J."/>
            <person name="Karaoz U."/>
            <person name="Brodie E.L."/>
            <person name="Williams K.H."/>
            <person name="Hubbard S.S."/>
            <person name="Banfield J.F."/>
        </authorList>
    </citation>
    <scope>NUCLEOTIDE SEQUENCE [LARGE SCALE GENOMIC DNA]</scope>
</reference>
<evidence type="ECO:0000313" key="3">
    <source>
        <dbReference type="Proteomes" id="UP000178812"/>
    </source>
</evidence>
<dbReference type="SUPFAM" id="SSF54523">
    <property type="entry name" value="Pili subunits"/>
    <property type="match status" value="1"/>
</dbReference>
<evidence type="ECO:0000256" key="1">
    <source>
        <dbReference type="SAM" id="Phobius"/>
    </source>
</evidence>
<evidence type="ECO:0000313" key="2">
    <source>
        <dbReference type="EMBL" id="OGM05885.1"/>
    </source>
</evidence>
<proteinExistence type="predicted"/>
<keyword evidence="1" id="KW-0472">Membrane</keyword>
<dbReference type="AlphaFoldDB" id="A0A1F7WUY4"/>
<sequence length="155" mass="16072">MTTAQKTAKGFTLIELLIVIGILAILMAITLVALNPARQFAQSNNTKRRSDVNAILNAIHQYSADNQGLLTDLSIPTDAAGIIGNGTGEVDLCASLVPLYIAALPVDPQTNNGTPVTDCVASYATGYDVVSSATNNRVTASAPGAELSEVVSVTR</sequence>
<keyword evidence="1" id="KW-0812">Transmembrane</keyword>
<gene>
    <name evidence="2" type="ORF">A2125_01010</name>
</gene>
<organism evidence="2 3">
    <name type="scientific">Candidatus Woesebacteria bacterium GWB1_43_5</name>
    <dbReference type="NCBI Taxonomy" id="1802474"/>
    <lineage>
        <taxon>Bacteria</taxon>
        <taxon>Candidatus Woeseibacteriota</taxon>
    </lineage>
</organism>
<dbReference type="EMBL" id="MGFM01000015">
    <property type="protein sequence ID" value="OGM05885.1"/>
    <property type="molecule type" value="Genomic_DNA"/>
</dbReference>
<dbReference type="Pfam" id="PF07963">
    <property type="entry name" value="N_methyl"/>
    <property type="match status" value="1"/>
</dbReference>
<dbReference type="InterPro" id="IPR012902">
    <property type="entry name" value="N_methyl_site"/>
</dbReference>
<evidence type="ECO:0008006" key="4">
    <source>
        <dbReference type="Google" id="ProtNLM"/>
    </source>
</evidence>
<protein>
    <recommendedName>
        <fullName evidence="4">Type II secretion system protein GspG C-terminal domain-containing protein</fullName>
    </recommendedName>
</protein>
<dbReference type="PROSITE" id="PS00409">
    <property type="entry name" value="PROKAR_NTER_METHYL"/>
    <property type="match status" value="1"/>
</dbReference>
<dbReference type="Gene3D" id="3.30.700.10">
    <property type="entry name" value="Glycoprotein, Type 4 Pilin"/>
    <property type="match status" value="1"/>
</dbReference>
<dbReference type="PANTHER" id="PTHR30093">
    <property type="entry name" value="GENERAL SECRETION PATHWAY PROTEIN G"/>
    <property type="match status" value="1"/>
</dbReference>
<name>A0A1F7WUY4_9BACT</name>
<dbReference type="NCBIfam" id="TIGR02532">
    <property type="entry name" value="IV_pilin_GFxxxE"/>
    <property type="match status" value="1"/>
</dbReference>
<feature type="transmembrane region" description="Helical" evidence="1">
    <location>
        <begin position="12"/>
        <end position="34"/>
    </location>
</feature>
<dbReference type="Proteomes" id="UP000178812">
    <property type="component" value="Unassembled WGS sequence"/>
</dbReference>
<comment type="caution">
    <text evidence="2">The sequence shown here is derived from an EMBL/GenBank/DDBJ whole genome shotgun (WGS) entry which is preliminary data.</text>
</comment>
<dbReference type="InterPro" id="IPR045584">
    <property type="entry name" value="Pilin-like"/>
</dbReference>
<keyword evidence="1" id="KW-1133">Transmembrane helix</keyword>
<accession>A0A1F7WUY4</accession>